<dbReference type="Gene3D" id="3.40.50.150">
    <property type="entry name" value="Vaccinia Virus protein VP39"/>
    <property type="match status" value="1"/>
</dbReference>
<proteinExistence type="predicted"/>
<dbReference type="Pfam" id="PF06080">
    <property type="entry name" value="DUF938"/>
    <property type="match status" value="1"/>
</dbReference>
<gene>
    <name evidence="1" type="ORF">LZ519_04445</name>
</gene>
<organism evidence="1 2">
    <name type="scientific">Sphingomonas anseongensis</name>
    <dbReference type="NCBI Taxonomy" id="2908207"/>
    <lineage>
        <taxon>Bacteria</taxon>
        <taxon>Pseudomonadati</taxon>
        <taxon>Pseudomonadota</taxon>
        <taxon>Alphaproteobacteria</taxon>
        <taxon>Sphingomonadales</taxon>
        <taxon>Sphingomonadaceae</taxon>
        <taxon>Sphingomonas</taxon>
    </lineage>
</organism>
<name>A0ABT0RE66_9SPHN</name>
<evidence type="ECO:0000313" key="2">
    <source>
        <dbReference type="Proteomes" id="UP001165343"/>
    </source>
</evidence>
<dbReference type="GO" id="GO:0032259">
    <property type="term" value="P:methylation"/>
    <property type="evidence" value="ECO:0007669"/>
    <property type="project" value="UniProtKB-KW"/>
</dbReference>
<protein>
    <submittedName>
        <fullName evidence="1">Class I SAM-dependent methyltransferase</fullName>
    </submittedName>
</protein>
<dbReference type="InterPro" id="IPR029063">
    <property type="entry name" value="SAM-dependent_MTases_sf"/>
</dbReference>
<keyword evidence="1" id="KW-0489">Methyltransferase</keyword>
<sequence length="217" mass="23505">MKDVRRFYEAPEASGRRSAPAALRNREPIADVLAEWLPNGGLVLEVASGTGEHAAFFAGRFPNLEWQPSDVHVDALGSVTALVREAALPNLREPLQIDASNSDWPIEAADALLNINMVHISPWKAAIGLLDGAERLLERGAPLILYGPWLSEAIDTAPSNLAFDADLKRRDAQWGLRKVEDFASAAEARGLSLEATRAMPANNLMLLFRKGTSATTA</sequence>
<dbReference type="RefSeq" id="WP_249867514.1">
    <property type="nucleotide sequence ID" value="NZ_JAMGBC010000001.1"/>
</dbReference>
<dbReference type="InterPro" id="IPR010342">
    <property type="entry name" value="DUF938"/>
</dbReference>
<evidence type="ECO:0000313" key="1">
    <source>
        <dbReference type="EMBL" id="MCL6678567.1"/>
    </source>
</evidence>
<dbReference type="PANTHER" id="PTHR20974:SF0">
    <property type="entry name" value="UPF0585 PROTEIN CG18661"/>
    <property type="match status" value="1"/>
</dbReference>
<dbReference type="GO" id="GO:0008168">
    <property type="term" value="F:methyltransferase activity"/>
    <property type="evidence" value="ECO:0007669"/>
    <property type="project" value="UniProtKB-KW"/>
</dbReference>
<keyword evidence="2" id="KW-1185">Reference proteome</keyword>
<dbReference type="SUPFAM" id="SSF53335">
    <property type="entry name" value="S-adenosyl-L-methionine-dependent methyltransferases"/>
    <property type="match status" value="1"/>
</dbReference>
<dbReference type="EMBL" id="JAMGBC010000001">
    <property type="protein sequence ID" value="MCL6678567.1"/>
    <property type="molecule type" value="Genomic_DNA"/>
</dbReference>
<dbReference type="PANTHER" id="PTHR20974">
    <property type="entry name" value="UPF0585 PROTEIN CG18661"/>
    <property type="match status" value="1"/>
</dbReference>
<keyword evidence="1" id="KW-0808">Transferase</keyword>
<reference evidence="1" key="1">
    <citation type="submission" date="2022-05" db="EMBL/GenBank/DDBJ databases">
        <authorList>
            <person name="Jo J.-H."/>
            <person name="Im W.-T."/>
        </authorList>
    </citation>
    <scope>NUCLEOTIDE SEQUENCE</scope>
    <source>
        <strain evidence="1">RG327</strain>
    </source>
</reference>
<comment type="caution">
    <text evidence="1">The sequence shown here is derived from an EMBL/GenBank/DDBJ whole genome shotgun (WGS) entry which is preliminary data.</text>
</comment>
<accession>A0ABT0RE66</accession>
<dbReference type="Proteomes" id="UP001165343">
    <property type="component" value="Unassembled WGS sequence"/>
</dbReference>